<organism evidence="5 6">
    <name type="scientific">Oculimacula yallundae</name>
    <dbReference type="NCBI Taxonomy" id="86028"/>
    <lineage>
        <taxon>Eukaryota</taxon>
        <taxon>Fungi</taxon>
        <taxon>Dikarya</taxon>
        <taxon>Ascomycota</taxon>
        <taxon>Pezizomycotina</taxon>
        <taxon>Leotiomycetes</taxon>
        <taxon>Helotiales</taxon>
        <taxon>Ploettnerulaceae</taxon>
        <taxon>Oculimacula</taxon>
    </lineage>
</organism>
<keyword evidence="4" id="KW-0456">Lyase</keyword>
<dbReference type="Gene3D" id="1.10.600.10">
    <property type="entry name" value="Farnesyl Diphosphate Synthase"/>
    <property type="match status" value="1"/>
</dbReference>
<reference evidence="5 6" key="1">
    <citation type="journal article" date="2024" name="Commun. Biol.">
        <title>Comparative genomic analysis of thermophilic fungi reveals convergent evolutionary adaptations and gene losses.</title>
        <authorList>
            <person name="Steindorff A.S."/>
            <person name="Aguilar-Pontes M.V."/>
            <person name="Robinson A.J."/>
            <person name="Andreopoulos B."/>
            <person name="LaButti K."/>
            <person name="Kuo A."/>
            <person name="Mondo S."/>
            <person name="Riley R."/>
            <person name="Otillar R."/>
            <person name="Haridas S."/>
            <person name="Lipzen A."/>
            <person name="Grimwood J."/>
            <person name="Schmutz J."/>
            <person name="Clum A."/>
            <person name="Reid I.D."/>
            <person name="Moisan M.C."/>
            <person name="Butler G."/>
            <person name="Nguyen T.T.M."/>
            <person name="Dewar K."/>
            <person name="Conant G."/>
            <person name="Drula E."/>
            <person name="Henrissat B."/>
            <person name="Hansel C."/>
            <person name="Singer S."/>
            <person name="Hutchinson M.I."/>
            <person name="de Vries R.P."/>
            <person name="Natvig D.O."/>
            <person name="Powell A.J."/>
            <person name="Tsang A."/>
            <person name="Grigoriev I.V."/>
        </authorList>
    </citation>
    <scope>NUCLEOTIDE SEQUENCE [LARGE SCALE GENOMIC DNA]</scope>
    <source>
        <strain evidence="5 6">CBS 494.80</strain>
    </source>
</reference>
<gene>
    <name evidence="5" type="ORF">VTL71DRAFT_4647</name>
</gene>
<comment type="similarity">
    <text evidence="2 4">Belongs to the terpene synthase family.</text>
</comment>
<evidence type="ECO:0000256" key="2">
    <source>
        <dbReference type="ARBA" id="ARBA00006333"/>
    </source>
</evidence>
<keyword evidence="4" id="KW-0479">Metal-binding</keyword>
<sequence length="409" mass="45735">MSTKSLQLECISAAENLADVVPVIFSWNYIPRLPSFLVAQDWHFEIPVQEGTSPIADSPNSFPISPKDAGLPYHTGLTCLRHNRHWRAALRYAAELCELLAADQSYNNATLSRGGNLATIAQRELQAPEGERFVTFAINLFPDADEERMKLIAVGIFFVVIFDDSWEEAPGTDLKNVQDDFVARMRGQKPLGTKSAVSPLQARIDEIVASCRACDEKSGTDAGKDFIETMLEWVMHSQPETCDFKTPREYLDYRWMDAANWWLVASCKLSIASAVSLKDPLMEKIIRLVGDHISIVNDLGSYDKELAAFESGRTVVHINLVKVMRSSCGLSIDDAKAAAFTLQLLNEHDILAECNRLKSIPEVTNEHWRFVHTLLLLIAGNTFYTMTTSRYGGQAARIQKSIRDESCTL</sequence>
<dbReference type="PANTHER" id="PTHR35201">
    <property type="entry name" value="TERPENE SYNTHASE"/>
    <property type="match status" value="1"/>
</dbReference>
<keyword evidence="3 4" id="KW-0460">Magnesium</keyword>
<dbReference type="Proteomes" id="UP001595075">
    <property type="component" value="Unassembled WGS sequence"/>
</dbReference>
<name>A0ABR4C2H4_9HELO</name>
<dbReference type="SUPFAM" id="SSF48576">
    <property type="entry name" value="Terpenoid synthases"/>
    <property type="match status" value="1"/>
</dbReference>
<dbReference type="Pfam" id="PF19086">
    <property type="entry name" value="Terpene_syn_C_2"/>
    <property type="match status" value="1"/>
</dbReference>
<dbReference type="EMBL" id="JAZHXI010000014">
    <property type="protein sequence ID" value="KAL2064153.1"/>
    <property type="molecule type" value="Genomic_DNA"/>
</dbReference>
<evidence type="ECO:0000256" key="4">
    <source>
        <dbReference type="RuleBase" id="RU366034"/>
    </source>
</evidence>
<comment type="caution">
    <text evidence="5">The sequence shown here is derived from an EMBL/GenBank/DDBJ whole genome shotgun (WGS) entry which is preliminary data.</text>
</comment>
<evidence type="ECO:0000256" key="3">
    <source>
        <dbReference type="ARBA" id="ARBA00022842"/>
    </source>
</evidence>
<keyword evidence="6" id="KW-1185">Reference proteome</keyword>
<evidence type="ECO:0000313" key="5">
    <source>
        <dbReference type="EMBL" id="KAL2064153.1"/>
    </source>
</evidence>
<dbReference type="InterPro" id="IPR034686">
    <property type="entry name" value="Terpene_cyclase-like_2"/>
</dbReference>
<comment type="cofactor">
    <cofactor evidence="1 4">
        <name>Mg(2+)</name>
        <dbReference type="ChEBI" id="CHEBI:18420"/>
    </cofactor>
</comment>
<proteinExistence type="inferred from homology"/>
<evidence type="ECO:0000313" key="6">
    <source>
        <dbReference type="Proteomes" id="UP001595075"/>
    </source>
</evidence>
<dbReference type="EC" id="4.2.3.-" evidence="4"/>
<dbReference type="InterPro" id="IPR008949">
    <property type="entry name" value="Isoprenoid_synthase_dom_sf"/>
</dbReference>
<protein>
    <recommendedName>
        <fullName evidence="4">Terpene synthase</fullName>
        <ecNumber evidence="4">4.2.3.-</ecNumber>
    </recommendedName>
</protein>
<dbReference type="PANTHER" id="PTHR35201:SF4">
    <property type="entry name" value="BETA-PINACENE SYNTHASE-RELATED"/>
    <property type="match status" value="1"/>
</dbReference>
<accession>A0ABR4C2H4</accession>
<evidence type="ECO:0000256" key="1">
    <source>
        <dbReference type="ARBA" id="ARBA00001946"/>
    </source>
</evidence>